<feature type="compositionally biased region" description="Pro residues" evidence="1">
    <location>
        <begin position="116"/>
        <end position="130"/>
    </location>
</feature>
<keyword evidence="2" id="KW-0472">Membrane</keyword>
<keyword evidence="2" id="KW-1133">Transmembrane helix</keyword>
<feature type="region of interest" description="Disordered" evidence="1">
    <location>
        <begin position="48"/>
        <end position="79"/>
    </location>
</feature>
<name>A0ABZ1HDV2_STRPH</name>
<evidence type="ECO:0000256" key="1">
    <source>
        <dbReference type="SAM" id="MobiDB-lite"/>
    </source>
</evidence>
<dbReference type="RefSeq" id="WP_326759613.1">
    <property type="nucleotide sequence ID" value="NZ_CP109135.1"/>
</dbReference>
<keyword evidence="4" id="KW-1185">Reference proteome</keyword>
<protein>
    <submittedName>
        <fullName evidence="3">Uncharacterized protein</fullName>
    </submittedName>
</protein>
<feature type="region of interest" description="Disordered" evidence="1">
    <location>
        <begin position="198"/>
        <end position="247"/>
    </location>
</feature>
<feature type="transmembrane region" description="Helical" evidence="2">
    <location>
        <begin position="83"/>
        <end position="104"/>
    </location>
</feature>
<feature type="compositionally biased region" description="Basic and acidic residues" evidence="1">
    <location>
        <begin position="153"/>
        <end position="164"/>
    </location>
</feature>
<feature type="compositionally biased region" description="Polar residues" evidence="1">
    <location>
        <begin position="220"/>
        <end position="241"/>
    </location>
</feature>
<dbReference type="EMBL" id="CP109135">
    <property type="protein sequence ID" value="WSD15516.1"/>
    <property type="molecule type" value="Genomic_DNA"/>
</dbReference>
<feature type="compositionally biased region" description="Basic and acidic residues" evidence="1">
    <location>
        <begin position="200"/>
        <end position="212"/>
    </location>
</feature>
<feature type="compositionally biased region" description="Low complexity" evidence="1">
    <location>
        <begin position="131"/>
        <end position="140"/>
    </location>
</feature>
<gene>
    <name evidence="3" type="ORF">OHB35_20915</name>
</gene>
<feature type="compositionally biased region" description="Basic and acidic residues" evidence="1">
    <location>
        <begin position="63"/>
        <end position="75"/>
    </location>
</feature>
<proteinExistence type="predicted"/>
<evidence type="ECO:0000313" key="4">
    <source>
        <dbReference type="Proteomes" id="UP001340816"/>
    </source>
</evidence>
<reference evidence="3 4" key="1">
    <citation type="submission" date="2022-10" db="EMBL/GenBank/DDBJ databases">
        <title>The complete genomes of actinobacterial strains from the NBC collection.</title>
        <authorList>
            <person name="Joergensen T.S."/>
            <person name="Alvarez Arevalo M."/>
            <person name="Sterndorff E.B."/>
            <person name="Faurdal D."/>
            <person name="Vuksanovic O."/>
            <person name="Mourched A.-S."/>
            <person name="Charusanti P."/>
            <person name="Shaw S."/>
            <person name="Blin K."/>
            <person name="Weber T."/>
        </authorList>
    </citation>
    <scope>NUCLEOTIDE SEQUENCE [LARGE SCALE GENOMIC DNA]</scope>
    <source>
        <strain evidence="3 4">NBC 01752</strain>
    </source>
</reference>
<keyword evidence="2" id="KW-0812">Transmembrane</keyword>
<accession>A0ABZ1HDV2</accession>
<evidence type="ECO:0000256" key="2">
    <source>
        <dbReference type="SAM" id="Phobius"/>
    </source>
</evidence>
<organism evidence="3 4">
    <name type="scientific">Streptomyces phaeochromogenes</name>
    <dbReference type="NCBI Taxonomy" id="1923"/>
    <lineage>
        <taxon>Bacteria</taxon>
        <taxon>Bacillati</taxon>
        <taxon>Actinomycetota</taxon>
        <taxon>Actinomycetes</taxon>
        <taxon>Kitasatosporales</taxon>
        <taxon>Streptomycetaceae</taxon>
        <taxon>Streptomyces</taxon>
        <taxon>Streptomyces phaeochromogenes group</taxon>
    </lineage>
</organism>
<sequence length="247" mass="25688">MAEQRGPDDPSNLPAPNPADLGELLAAAVRGGAVDADAERRVLAAFRAARDEGAHRASARNRRRDDWRPERERRGGRSVRTTLVALVASLALGGVAVAAIGSAGDGTRDEGAERGGPPPASSAPTGPPAAAPNQSAPAQADRGFRRPTSAQDTEAHCRAYDSAKKHGKKRSQALDSTAWQRLIQAAGGAENVEAYCAEQQDEKKEKKKEKGNGGKVKPSKSPQASKTSKASKTPGSGATKNSKSKAD</sequence>
<evidence type="ECO:0000313" key="3">
    <source>
        <dbReference type="EMBL" id="WSD15516.1"/>
    </source>
</evidence>
<feature type="region of interest" description="Disordered" evidence="1">
    <location>
        <begin position="101"/>
        <end position="174"/>
    </location>
</feature>
<dbReference type="Proteomes" id="UP001340816">
    <property type="component" value="Chromosome"/>
</dbReference>